<dbReference type="AlphaFoldDB" id="A0AAW2L549"/>
<dbReference type="PANTHER" id="PTHR37984:SF5">
    <property type="entry name" value="PROTEIN NYNRIN-LIKE"/>
    <property type="match status" value="1"/>
</dbReference>
<feature type="domain" description="Ty3 transposon capsid-like protein" evidence="7">
    <location>
        <begin position="39"/>
        <end position="210"/>
    </location>
</feature>
<dbReference type="InterPro" id="IPR021109">
    <property type="entry name" value="Peptidase_aspartic_dom_sf"/>
</dbReference>
<dbReference type="GO" id="GO:0004519">
    <property type="term" value="F:endonuclease activity"/>
    <property type="evidence" value="ECO:0007669"/>
    <property type="project" value="UniProtKB-KW"/>
</dbReference>
<dbReference type="CDD" id="cd01647">
    <property type="entry name" value="RT_LTR"/>
    <property type="match status" value="1"/>
</dbReference>
<name>A0AAW2L549_SESRA</name>
<protein>
    <submittedName>
        <fullName evidence="8">Retrovirus-related Pol polyprotein from transposon.6</fullName>
    </submittedName>
</protein>
<reference evidence="8" key="2">
    <citation type="journal article" date="2024" name="Plant">
        <title>Genomic evolution and insights into agronomic trait innovations of Sesamum species.</title>
        <authorList>
            <person name="Miao H."/>
            <person name="Wang L."/>
            <person name="Qu L."/>
            <person name="Liu H."/>
            <person name="Sun Y."/>
            <person name="Le M."/>
            <person name="Wang Q."/>
            <person name="Wei S."/>
            <person name="Zheng Y."/>
            <person name="Lin W."/>
            <person name="Duan Y."/>
            <person name="Cao H."/>
            <person name="Xiong S."/>
            <person name="Wang X."/>
            <person name="Wei L."/>
            <person name="Li C."/>
            <person name="Ma Q."/>
            <person name="Ju M."/>
            <person name="Zhao R."/>
            <person name="Li G."/>
            <person name="Mu C."/>
            <person name="Tian Q."/>
            <person name="Mei H."/>
            <person name="Zhang T."/>
            <person name="Gao T."/>
            <person name="Zhang H."/>
        </authorList>
    </citation>
    <scope>NUCLEOTIDE SEQUENCE</scope>
    <source>
        <strain evidence="8">G02</strain>
    </source>
</reference>
<keyword evidence="4" id="KW-0255">Endonuclease</keyword>
<dbReference type="InterPro" id="IPR043502">
    <property type="entry name" value="DNA/RNA_pol_sf"/>
</dbReference>
<dbReference type="InterPro" id="IPR043128">
    <property type="entry name" value="Rev_trsase/Diguanyl_cyclase"/>
</dbReference>
<evidence type="ECO:0000256" key="5">
    <source>
        <dbReference type="SAM" id="MobiDB-lite"/>
    </source>
</evidence>
<keyword evidence="4" id="KW-0378">Hydrolase</keyword>
<dbReference type="Pfam" id="PF19259">
    <property type="entry name" value="Ty3_capsid"/>
    <property type="match status" value="1"/>
</dbReference>
<dbReference type="InterPro" id="IPR000477">
    <property type="entry name" value="RT_dom"/>
</dbReference>
<reference evidence="8" key="1">
    <citation type="submission" date="2020-06" db="EMBL/GenBank/DDBJ databases">
        <authorList>
            <person name="Li T."/>
            <person name="Hu X."/>
            <person name="Zhang T."/>
            <person name="Song X."/>
            <person name="Zhang H."/>
            <person name="Dai N."/>
            <person name="Sheng W."/>
            <person name="Hou X."/>
            <person name="Wei L."/>
        </authorList>
    </citation>
    <scope>NUCLEOTIDE SEQUENCE</scope>
    <source>
        <strain evidence="8">G02</strain>
        <tissue evidence="8">Leaf</tissue>
    </source>
</reference>
<gene>
    <name evidence="8" type="ORF">Sradi_5736400</name>
</gene>
<comment type="caution">
    <text evidence="8">The sequence shown here is derived from an EMBL/GenBank/DDBJ whole genome shotgun (WGS) entry which is preliminary data.</text>
</comment>
<dbReference type="Gene3D" id="2.40.70.10">
    <property type="entry name" value="Acid Proteases"/>
    <property type="match status" value="1"/>
</dbReference>
<dbReference type="InterPro" id="IPR045358">
    <property type="entry name" value="Ty3_capsid"/>
</dbReference>
<dbReference type="Gene3D" id="3.30.70.270">
    <property type="match status" value="2"/>
</dbReference>
<keyword evidence="2" id="KW-0548">Nucleotidyltransferase</keyword>
<feature type="domain" description="Reverse transcriptase" evidence="6">
    <location>
        <begin position="597"/>
        <end position="678"/>
    </location>
</feature>
<feature type="compositionally biased region" description="Polar residues" evidence="5">
    <location>
        <begin position="208"/>
        <end position="222"/>
    </location>
</feature>
<keyword evidence="1" id="KW-0808">Transferase</keyword>
<dbReference type="CDD" id="cd00303">
    <property type="entry name" value="retropepsin_like"/>
    <property type="match status" value="1"/>
</dbReference>
<evidence type="ECO:0000259" key="7">
    <source>
        <dbReference type="Pfam" id="PF19259"/>
    </source>
</evidence>
<dbReference type="Pfam" id="PF00078">
    <property type="entry name" value="RVT_1"/>
    <property type="match status" value="1"/>
</dbReference>
<accession>A0AAW2L549</accession>
<evidence type="ECO:0000313" key="8">
    <source>
        <dbReference type="EMBL" id="KAL0313371.1"/>
    </source>
</evidence>
<organism evidence="8">
    <name type="scientific">Sesamum radiatum</name>
    <name type="common">Black benniseed</name>
    <dbReference type="NCBI Taxonomy" id="300843"/>
    <lineage>
        <taxon>Eukaryota</taxon>
        <taxon>Viridiplantae</taxon>
        <taxon>Streptophyta</taxon>
        <taxon>Embryophyta</taxon>
        <taxon>Tracheophyta</taxon>
        <taxon>Spermatophyta</taxon>
        <taxon>Magnoliopsida</taxon>
        <taxon>eudicotyledons</taxon>
        <taxon>Gunneridae</taxon>
        <taxon>Pentapetalae</taxon>
        <taxon>asterids</taxon>
        <taxon>lamiids</taxon>
        <taxon>Lamiales</taxon>
        <taxon>Pedaliaceae</taxon>
        <taxon>Sesamum</taxon>
    </lineage>
</organism>
<feature type="region of interest" description="Disordered" evidence="5">
    <location>
        <begin position="1"/>
        <end position="30"/>
    </location>
</feature>
<dbReference type="Gene3D" id="3.10.10.10">
    <property type="entry name" value="HIV Type 1 Reverse Transcriptase, subunit A, domain 1"/>
    <property type="match status" value="1"/>
</dbReference>
<evidence type="ECO:0000256" key="2">
    <source>
        <dbReference type="ARBA" id="ARBA00022695"/>
    </source>
</evidence>
<dbReference type="Pfam" id="PF08284">
    <property type="entry name" value="RVP_2"/>
    <property type="match status" value="1"/>
</dbReference>
<proteinExistence type="predicted"/>
<dbReference type="EMBL" id="JACGWJ010000026">
    <property type="protein sequence ID" value="KAL0313371.1"/>
    <property type="molecule type" value="Genomic_DNA"/>
</dbReference>
<sequence length="761" mass="87195">MAHSERSPSPHHHSHSFQQDFGAGGSQGQGRSIPKIEFLKFDGEEPRSWIRKCIRYFHIVHTIPEDQKVSLASVHLDGKAELWYQGLTESRGMLTWPRFMQAVYERIDSNDPGMILGEFTRLQQHLTDTVERYMEKFEELKSHVMIYNSDFPESFYITCFVNGLRQDIRGPVLASRPEKLHQAMTIAKHQQDMVEGILKRANNNSKTWQNNKAFTTPKSNRAYTPIKPTYTPHKSTPLSPSFHPKTIEFSQPNRKILTHAEMQERRSKNLCYNCDEIYKPGHKCKHKALYCIISEDAAMEFVDQTDPQIREDENVSDMSVSLNAMSGNMNLNTLRVKGIAYKSEIHVLIDSGSTHCFIDEDAAVQLGCQLEGITPVHVSVADDSKLVSRLYCPEFSWEMQGHIFSYPVRTLRLGGCHMVLGGNWLRKHSPVEFDYDKMSVTVTRKDIYGQKEKVELQALTSLHPPQLHMISAKSMSKLLLHDSYGFVGHLCFPPTGRLFSFEQTKVAVVNPEPENSPELLELLDSFGDIFQEPTELPPRREIEHQILLKTDVVPKKMAPYRYSYVQKGEIESIVKGLLEAGIVRHSKISFGAPVLLVKKKDGTWRMCVDYRHLNTLTVKHNFPIPIIDELLDELHGACFFFKIDLRSGYFQIRMKDDDVHKTSFVTHQGHYEFLVMPFRLLRHGRSIFNNCILLTILRQHQLYAKRSKSDFGKQKVEYLGHIITPAGLATDPAKVECMRTWPTPSDVRALRGFLGLTGLLP</sequence>
<dbReference type="GO" id="GO:0016779">
    <property type="term" value="F:nucleotidyltransferase activity"/>
    <property type="evidence" value="ECO:0007669"/>
    <property type="project" value="UniProtKB-KW"/>
</dbReference>
<evidence type="ECO:0000256" key="4">
    <source>
        <dbReference type="ARBA" id="ARBA00022759"/>
    </source>
</evidence>
<feature type="region of interest" description="Disordered" evidence="5">
    <location>
        <begin position="208"/>
        <end position="245"/>
    </location>
</feature>
<dbReference type="InterPro" id="IPR050951">
    <property type="entry name" value="Retrovirus_Pol_polyprotein"/>
</dbReference>
<evidence type="ECO:0000256" key="1">
    <source>
        <dbReference type="ARBA" id="ARBA00022679"/>
    </source>
</evidence>
<dbReference type="PANTHER" id="PTHR37984">
    <property type="entry name" value="PROTEIN CBG26694"/>
    <property type="match status" value="1"/>
</dbReference>
<evidence type="ECO:0000256" key="3">
    <source>
        <dbReference type="ARBA" id="ARBA00022722"/>
    </source>
</evidence>
<evidence type="ECO:0000259" key="6">
    <source>
        <dbReference type="Pfam" id="PF00078"/>
    </source>
</evidence>
<keyword evidence="3" id="KW-0540">Nuclease</keyword>
<dbReference type="SUPFAM" id="SSF56672">
    <property type="entry name" value="DNA/RNA polymerases"/>
    <property type="match status" value="1"/>
</dbReference>